<dbReference type="InterPro" id="IPR050836">
    <property type="entry name" value="SDS22/Internalin_LRR"/>
</dbReference>
<keyword evidence="5" id="KW-1185">Reference proteome</keyword>
<dbReference type="SUPFAM" id="SSF52058">
    <property type="entry name" value="L domain-like"/>
    <property type="match status" value="1"/>
</dbReference>
<dbReference type="Pfam" id="PF13855">
    <property type="entry name" value="LRR_8"/>
    <property type="match status" value="1"/>
</dbReference>
<evidence type="ECO:0000256" key="3">
    <source>
        <dbReference type="SAM" id="SignalP"/>
    </source>
</evidence>
<name>A0ABT1NC56_9FIRM</name>
<evidence type="ECO:0000256" key="1">
    <source>
        <dbReference type="ARBA" id="ARBA00022614"/>
    </source>
</evidence>
<dbReference type="RefSeq" id="WP_255226352.1">
    <property type="nucleotide sequence ID" value="NZ_JAJEKE010000002.1"/>
</dbReference>
<feature type="signal peptide" evidence="3">
    <location>
        <begin position="1"/>
        <end position="26"/>
    </location>
</feature>
<keyword evidence="3" id="KW-0732">Signal</keyword>
<proteinExistence type="predicted"/>
<keyword evidence="1" id="KW-0433">Leucine-rich repeat</keyword>
<evidence type="ECO:0000313" key="5">
    <source>
        <dbReference type="Proteomes" id="UP001651880"/>
    </source>
</evidence>
<evidence type="ECO:0000256" key="2">
    <source>
        <dbReference type="ARBA" id="ARBA00022737"/>
    </source>
</evidence>
<keyword evidence="2" id="KW-0677">Repeat</keyword>
<dbReference type="InterPro" id="IPR032675">
    <property type="entry name" value="LRR_dom_sf"/>
</dbReference>
<dbReference type="PANTHER" id="PTHR46652:SF3">
    <property type="entry name" value="LEUCINE-RICH REPEAT-CONTAINING PROTEIN 9"/>
    <property type="match status" value="1"/>
</dbReference>
<feature type="chain" id="PRO_5047056373" evidence="3">
    <location>
        <begin position="27"/>
        <end position="346"/>
    </location>
</feature>
<organism evidence="4 5">
    <name type="scientific">Lutispora saccharofermentans</name>
    <dbReference type="NCBI Taxonomy" id="3024236"/>
    <lineage>
        <taxon>Bacteria</taxon>
        <taxon>Bacillati</taxon>
        <taxon>Bacillota</taxon>
        <taxon>Clostridia</taxon>
        <taxon>Lutisporales</taxon>
        <taxon>Lutisporaceae</taxon>
        <taxon>Lutispora</taxon>
    </lineage>
</organism>
<sequence length="346" mass="39478">MKFIKMSLLVLMCTLFIIGCSNTQYNKNISNTSTKNGSNEILYGKYPEPLVKAIGENIDVNKNYKELTKDDLKKVRNFYFEREMDENYPDKNYGFQDGKKYDFSILLEMPSLTALDVDLGENIKLEDYSILRQLSKLERLVVGNVNDNDIKDIVELTSLKYFYICNSKDITNIEFLNDMKQLTFFGLDNVPNVHDYQPLNNLTNVEHVNLTNSGLTEKDVNSFPDMDAIETLSLYNNKIVSLNNFPEMKNLQYLLLSNNPLTEINILSGKTPSLKVLLLDNTKISDLNKLSGVNNIESITLRNTGVKRISPLKKYKNLKEINIDANNVEDLDMFKGSSVIIGEIEG</sequence>
<evidence type="ECO:0000313" key="4">
    <source>
        <dbReference type="EMBL" id="MCQ1528837.1"/>
    </source>
</evidence>
<gene>
    <name evidence="4" type="ORF">LJD61_04660</name>
</gene>
<accession>A0ABT1NC56</accession>
<protein>
    <submittedName>
        <fullName evidence="4">Uncharacterized protein</fullName>
    </submittedName>
</protein>
<dbReference type="EMBL" id="JAJEKE010000002">
    <property type="protein sequence ID" value="MCQ1528837.1"/>
    <property type="molecule type" value="Genomic_DNA"/>
</dbReference>
<dbReference type="InterPro" id="IPR001611">
    <property type="entry name" value="Leu-rich_rpt"/>
</dbReference>
<dbReference type="PROSITE" id="PS51257">
    <property type="entry name" value="PROKAR_LIPOPROTEIN"/>
    <property type="match status" value="1"/>
</dbReference>
<comment type="caution">
    <text evidence="4">The sequence shown here is derived from an EMBL/GenBank/DDBJ whole genome shotgun (WGS) entry which is preliminary data.</text>
</comment>
<dbReference type="PANTHER" id="PTHR46652">
    <property type="entry name" value="LEUCINE-RICH REPEAT AND IQ DOMAIN-CONTAINING PROTEIN 1-RELATED"/>
    <property type="match status" value="1"/>
</dbReference>
<dbReference type="Gene3D" id="3.80.10.10">
    <property type="entry name" value="Ribonuclease Inhibitor"/>
    <property type="match status" value="1"/>
</dbReference>
<reference evidence="4 5" key="1">
    <citation type="submission" date="2021-10" db="EMBL/GenBank/DDBJ databases">
        <title>Lutispora strain m25 sp. nov., a thermophilic, non-spore-forming bacterium isolated from a lab-scale methanogenic bioreactor digesting anaerobic sludge.</title>
        <authorList>
            <person name="El Houari A."/>
            <person name="Mcdonald J."/>
        </authorList>
    </citation>
    <scope>NUCLEOTIDE SEQUENCE [LARGE SCALE GENOMIC DNA]</scope>
    <source>
        <strain evidence="5">m25</strain>
    </source>
</reference>
<dbReference type="PROSITE" id="PS51450">
    <property type="entry name" value="LRR"/>
    <property type="match status" value="1"/>
</dbReference>
<dbReference type="Proteomes" id="UP001651880">
    <property type="component" value="Unassembled WGS sequence"/>
</dbReference>